<comment type="caution">
    <text evidence="1">The sequence shown here is derived from an EMBL/GenBank/DDBJ whole genome shotgun (WGS) entry which is preliminary data.</text>
</comment>
<dbReference type="EMBL" id="JBBWWQ010000003">
    <property type="protein sequence ID" value="KAK8950838.1"/>
    <property type="molecule type" value="Genomic_DNA"/>
</dbReference>
<proteinExistence type="predicted"/>
<sequence length="79" mass="8587">MRKVTSAMSELARILSAVLAENLGCPRHQFGENCSEITCSYASIGVPMPFFVKHNGLGAPHGQRFLVDSPPKSRQVNSN</sequence>
<evidence type="ECO:0000313" key="1">
    <source>
        <dbReference type="EMBL" id="KAK8950838.1"/>
    </source>
</evidence>
<accession>A0AAP0BU33</accession>
<dbReference type="Proteomes" id="UP001418222">
    <property type="component" value="Unassembled WGS sequence"/>
</dbReference>
<organism evidence="1 2">
    <name type="scientific">Platanthera zijinensis</name>
    <dbReference type="NCBI Taxonomy" id="2320716"/>
    <lineage>
        <taxon>Eukaryota</taxon>
        <taxon>Viridiplantae</taxon>
        <taxon>Streptophyta</taxon>
        <taxon>Embryophyta</taxon>
        <taxon>Tracheophyta</taxon>
        <taxon>Spermatophyta</taxon>
        <taxon>Magnoliopsida</taxon>
        <taxon>Liliopsida</taxon>
        <taxon>Asparagales</taxon>
        <taxon>Orchidaceae</taxon>
        <taxon>Orchidoideae</taxon>
        <taxon>Orchideae</taxon>
        <taxon>Orchidinae</taxon>
        <taxon>Platanthera</taxon>
    </lineage>
</organism>
<evidence type="ECO:0000313" key="2">
    <source>
        <dbReference type="Proteomes" id="UP001418222"/>
    </source>
</evidence>
<dbReference type="AlphaFoldDB" id="A0AAP0BU33"/>
<protein>
    <submittedName>
        <fullName evidence="1">Uncharacterized protein</fullName>
    </submittedName>
</protein>
<keyword evidence="2" id="KW-1185">Reference proteome</keyword>
<reference evidence="1 2" key="1">
    <citation type="journal article" date="2022" name="Nat. Plants">
        <title>Genomes of leafy and leafless Platanthera orchids illuminate the evolution of mycoheterotrophy.</title>
        <authorList>
            <person name="Li M.H."/>
            <person name="Liu K.W."/>
            <person name="Li Z."/>
            <person name="Lu H.C."/>
            <person name="Ye Q.L."/>
            <person name="Zhang D."/>
            <person name="Wang J.Y."/>
            <person name="Li Y.F."/>
            <person name="Zhong Z.M."/>
            <person name="Liu X."/>
            <person name="Yu X."/>
            <person name="Liu D.K."/>
            <person name="Tu X.D."/>
            <person name="Liu B."/>
            <person name="Hao Y."/>
            <person name="Liao X.Y."/>
            <person name="Jiang Y.T."/>
            <person name="Sun W.H."/>
            <person name="Chen J."/>
            <person name="Chen Y.Q."/>
            <person name="Ai Y."/>
            <person name="Zhai J.W."/>
            <person name="Wu S.S."/>
            <person name="Zhou Z."/>
            <person name="Hsiao Y.Y."/>
            <person name="Wu W.L."/>
            <person name="Chen Y.Y."/>
            <person name="Lin Y.F."/>
            <person name="Hsu J.L."/>
            <person name="Li C.Y."/>
            <person name="Wang Z.W."/>
            <person name="Zhao X."/>
            <person name="Zhong W.Y."/>
            <person name="Ma X.K."/>
            <person name="Ma L."/>
            <person name="Huang J."/>
            <person name="Chen G.Z."/>
            <person name="Huang M.Z."/>
            <person name="Huang L."/>
            <person name="Peng D.H."/>
            <person name="Luo Y.B."/>
            <person name="Zou S.Q."/>
            <person name="Chen S.P."/>
            <person name="Lan S."/>
            <person name="Tsai W.C."/>
            <person name="Van de Peer Y."/>
            <person name="Liu Z.J."/>
        </authorList>
    </citation>
    <scope>NUCLEOTIDE SEQUENCE [LARGE SCALE GENOMIC DNA]</scope>
    <source>
        <strain evidence="1">Lor287</strain>
    </source>
</reference>
<gene>
    <name evidence="1" type="ORF">KSP39_PZI003679</name>
</gene>
<name>A0AAP0BU33_9ASPA</name>